<dbReference type="Proteomes" id="UP000184452">
    <property type="component" value="Unassembled WGS sequence"/>
</dbReference>
<protein>
    <submittedName>
        <fullName evidence="1">Uncharacterized protein</fullName>
    </submittedName>
</protein>
<dbReference type="OrthoDB" id="3531920at2"/>
<sequence length="151" mass="16643">MGENTTGDHAGGGLPVVRDLRALAVLVADPRPLHLRYSDGPDQDAAAVGRDYESGLELPGLSVTPLTPEPWWTRPVEDWLARQVRKYAPLAEEDSGRFGWVLRGRTVAHGPDHEPLLDRVEPVARLSDAVMDEALERYRLRFEAGRGPTDG</sequence>
<gene>
    <name evidence="1" type="ORF">SAMN05421803_1198</name>
</gene>
<dbReference type="InterPro" id="IPR046080">
    <property type="entry name" value="DUF6098"/>
</dbReference>
<evidence type="ECO:0000313" key="2">
    <source>
        <dbReference type="Proteomes" id="UP000184452"/>
    </source>
</evidence>
<dbReference type="RefSeq" id="WP_073381957.1">
    <property type="nucleotide sequence ID" value="NZ_FQZK01000019.1"/>
</dbReference>
<dbReference type="AlphaFoldDB" id="A0A1M6S360"/>
<dbReference type="EMBL" id="FQZK01000019">
    <property type="protein sequence ID" value="SHK39116.1"/>
    <property type="molecule type" value="Genomic_DNA"/>
</dbReference>
<name>A0A1M6S360_9ACTN</name>
<evidence type="ECO:0000313" key="1">
    <source>
        <dbReference type="EMBL" id="SHK39116.1"/>
    </source>
</evidence>
<reference evidence="1 2" key="1">
    <citation type="submission" date="2016-11" db="EMBL/GenBank/DDBJ databases">
        <authorList>
            <person name="Jaros S."/>
            <person name="Januszkiewicz K."/>
            <person name="Wedrychowicz H."/>
        </authorList>
    </citation>
    <scope>NUCLEOTIDE SEQUENCE [LARGE SCALE GENOMIC DNA]</scope>
    <source>
        <strain evidence="1 2">CGMCC 4.5723</strain>
    </source>
</reference>
<organism evidence="1 2">
    <name type="scientific">Nocardiopsis flavescens</name>
    <dbReference type="NCBI Taxonomy" id="758803"/>
    <lineage>
        <taxon>Bacteria</taxon>
        <taxon>Bacillati</taxon>
        <taxon>Actinomycetota</taxon>
        <taxon>Actinomycetes</taxon>
        <taxon>Streptosporangiales</taxon>
        <taxon>Nocardiopsidaceae</taxon>
        <taxon>Nocardiopsis</taxon>
    </lineage>
</organism>
<accession>A0A1M6S360</accession>
<keyword evidence="2" id="KW-1185">Reference proteome</keyword>
<proteinExistence type="predicted"/>
<dbReference type="Pfam" id="PF19593">
    <property type="entry name" value="DUF6098"/>
    <property type="match status" value="1"/>
</dbReference>